<dbReference type="UniPathway" id="UPA00159">
    <property type="reaction ID" value="UER00277"/>
</dbReference>
<comment type="catalytic activity">
    <reaction evidence="12">
        <text>UTP + NH4(+) + ATP = CTP + ADP + phosphate + 2 H(+)</text>
        <dbReference type="Rhea" id="RHEA:16597"/>
        <dbReference type="ChEBI" id="CHEBI:15378"/>
        <dbReference type="ChEBI" id="CHEBI:28938"/>
        <dbReference type="ChEBI" id="CHEBI:30616"/>
        <dbReference type="ChEBI" id="CHEBI:37563"/>
        <dbReference type="ChEBI" id="CHEBI:43474"/>
        <dbReference type="ChEBI" id="CHEBI:46398"/>
        <dbReference type="ChEBI" id="CHEBI:456216"/>
    </reaction>
</comment>
<dbReference type="EC" id="6.3.4.2" evidence="12"/>
<dbReference type="GO" id="GO:0042802">
    <property type="term" value="F:identical protein binding"/>
    <property type="evidence" value="ECO:0007669"/>
    <property type="project" value="TreeGrafter"/>
</dbReference>
<keyword evidence="3 12" id="KW-0436">Ligase</keyword>
<feature type="binding site" evidence="12">
    <location>
        <position position="260"/>
    </location>
    <ligand>
        <name>UTP</name>
        <dbReference type="ChEBI" id="CHEBI:46398"/>
    </ligand>
</feature>
<evidence type="ECO:0000256" key="6">
    <source>
        <dbReference type="ARBA" id="ARBA00022840"/>
    </source>
</evidence>
<evidence type="ECO:0000256" key="3">
    <source>
        <dbReference type="ARBA" id="ARBA00022598"/>
    </source>
</evidence>
<gene>
    <name evidence="12 15" type="primary">pyrG</name>
    <name evidence="15" type="ORF">DTO96_101424</name>
</gene>
<feature type="binding site" evidence="12">
    <location>
        <position position="392"/>
    </location>
    <ligand>
        <name>L-glutamine</name>
        <dbReference type="ChEBI" id="CHEBI:58359"/>
    </ligand>
</feature>
<protein>
    <recommendedName>
        <fullName evidence="12">CTP synthase</fullName>
        <ecNumber evidence="12">6.3.4.2</ecNumber>
    </recommendedName>
    <alternativeName>
        <fullName evidence="12">Cytidine 5'-triphosphate synthase</fullName>
    </alternativeName>
    <alternativeName>
        <fullName evidence="12">Cytidine triphosphate synthetase</fullName>
        <shortName evidence="12">CTP synthetase</shortName>
        <shortName evidence="12">CTPS</shortName>
    </alternativeName>
    <alternativeName>
        <fullName evidence="12">UTP--ammonia ligase</fullName>
    </alternativeName>
</protein>
<evidence type="ECO:0000259" key="13">
    <source>
        <dbReference type="Pfam" id="PF00117"/>
    </source>
</evidence>
<feature type="binding site" evidence="12">
    <location>
        <begin position="47"/>
        <end position="52"/>
    </location>
    <ligand>
        <name>ATP</name>
        <dbReference type="ChEBI" id="CHEBI:30616"/>
    </ligand>
</feature>
<reference evidence="16" key="1">
    <citation type="submission" date="2018-07" db="EMBL/GenBank/DDBJ databases">
        <authorList>
            <person name="Kim H."/>
        </authorList>
    </citation>
    <scope>NUCLEOTIDE SEQUENCE [LARGE SCALE GENOMIC DNA]</scope>
    <source>
        <strain evidence="16">F02</strain>
    </source>
</reference>
<evidence type="ECO:0000256" key="7">
    <source>
        <dbReference type="ARBA" id="ARBA00022842"/>
    </source>
</evidence>
<dbReference type="KEGG" id="hyf:DTO96_101424"/>
<dbReference type="SUPFAM" id="SSF52317">
    <property type="entry name" value="Class I glutamine amidotransferase-like"/>
    <property type="match status" value="1"/>
</dbReference>
<feature type="binding site" evidence="12">
    <location>
        <position position="104"/>
    </location>
    <ligand>
        <name>Mg(2+)</name>
        <dbReference type="ChEBI" id="CHEBI:18420"/>
    </ligand>
</feature>
<feature type="active site" evidence="12">
    <location>
        <position position="556"/>
    </location>
</feature>
<keyword evidence="4 12" id="KW-0479">Metal-binding</keyword>
<dbReference type="Proteomes" id="UP000252182">
    <property type="component" value="Chromosome"/>
</dbReference>
<evidence type="ECO:0000256" key="8">
    <source>
        <dbReference type="ARBA" id="ARBA00022962"/>
    </source>
</evidence>
<feature type="binding site" evidence="12">
    <location>
        <position position="46"/>
    </location>
    <ligand>
        <name>CTP</name>
        <dbReference type="ChEBI" id="CHEBI:37563"/>
        <note>allosteric inhibitor</note>
    </ligand>
</feature>
<dbReference type="GO" id="GO:0004359">
    <property type="term" value="F:glutaminase activity"/>
    <property type="evidence" value="ECO:0007669"/>
    <property type="project" value="RHEA"/>
</dbReference>
<feature type="binding site" evidence="12">
    <location>
        <begin position="184"/>
        <end position="186"/>
    </location>
    <ligand>
        <name>CTP</name>
        <dbReference type="ChEBI" id="CHEBI:37563"/>
        <note>allosteric inhibitor</note>
    </ligand>
</feature>
<feature type="domain" description="Glutamine amidotransferase" evidence="13">
    <location>
        <begin position="339"/>
        <end position="575"/>
    </location>
</feature>
<dbReference type="GO" id="GO:0003883">
    <property type="term" value="F:CTP synthase activity"/>
    <property type="evidence" value="ECO:0007669"/>
    <property type="project" value="UniProtKB-UniRule"/>
</dbReference>
<dbReference type="InterPro" id="IPR017926">
    <property type="entry name" value="GATASE"/>
</dbReference>
<dbReference type="HAMAP" id="MF_01227">
    <property type="entry name" value="PyrG"/>
    <property type="match status" value="1"/>
</dbReference>
<comment type="catalytic activity">
    <reaction evidence="10 12">
        <text>UTP + L-glutamine + ATP + H2O = CTP + L-glutamate + ADP + phosphate + 2 H(+)</text>
        <dbReference type="Rhea" id="RHEA:26426"/>
        <dbReference type="ChEBI" id="CHEBI:15377"/>
        <dbReference type="ChEBI" id="CHEBI:15378"/>
        <dbReference type="ChEBI" id="CHEBI:29985"/>
        <dbReference type="ChEBI" id="CHEBI:30616"/>
        <dbReference type="ChEBI" id="CHEBI:37563"/>
        <dbReference type="ChEBI" id="CHEBI:43474"/>
        <dbReference type="ChEBI" id="CHEBI:46398"/>
        <dbReference type="ChEBI" id="CHEBI:58359"/>
        <dbReference type="ChEBI" id="CHEBI:456216"/>
        <dbReference type="EC" id="6.3.4.2"/>
    </reaction>
</comment>
<dbReference type="GO" id="GO:0097268">
    <property type="term" value="C:cytoophidium"/>
    <property type="evidence" value="ECO:0007669"/>
    <property type="project" value="UniProtKB-ARBA"/>
</dbReference>
<evidence type="ECO:0000256" key="5">
    <source>
        <dbReference type="ARBA" id="ARBA00022741"/>
    </source>
</evidence>
<evidence type="ECO:0000313" key="16">
    <source>
        <dbReference type="Proteomes" id="UP000252182"/>
    </source>
</evidence>
<feature type="binding site" evidence="12">
    <location>
        <position position="278"/>
    </location>
    <ligand>
        <name>ATP</name>
        <dbReference type="ChEBI" id="CHEBI:30616"/>
    </ligand>
</feature>
<dbReference type="CDD" id="cd01746">
    <property type="entry name" value="GATase1_CTP_Synthase"/>
    <property type="match status" value="1"/>
</dbReference>
<keyword evidence="9 12" id="KW-0665">Pyrimidine biosynthesis</keyword>
<proteinExistence type="inferred from homology"/>
<dbReference type="GO" id="GO:0019856">
    <property type="term" value="P:pyrimidine nucleobase biosynthetic process"/>
    <property type="evidence" value="ECO:0007669"/>
    <property type="project" value="TreeGrafter"/>
</dbReference>
<dbReference type="GO" id="GO:0005829">
    <property type="term" value="C:cytosol"/>
    <property type="evidence" value="ECO:0007669"/>
    <property type="project" value="TreeGrafter"/>
</dbReference>
<evidence type="ECO:0000256" key="9">
    <source>
        <dbReference type="ARBA" id="ARBA00022975"/>
    </source>
</evidence>
<comment type="similarity">
    <text evidence="2 12">Belongs to the CTP synthase family.</text>
</comment>
<feature type="binding site" evidence="12">
    <location>
        <position position="260"/>
    </location>
    <ligand>
        <name>CTP</name>
        <dbReference type="ChEBI" id="CHEBI:37563"/>
        <note>allosteric inhibitor</note>
    </ligand>
</feature>
<feature type="binding site" evidence="12">
    <location>
        <begin position="224"/>
        <end position="229"/>
    </location>
    <ligand>
        <name>UTP</name>
        <dbReference type="ChEBI" id="CHEBI:46398"/>
    </ligand>
</feature>
<dbReference type="InterPro" id="IPR033828">
    <property type="entry name" value="GATase1_CTP_Synthase"/>
</dbReference>
<name>A0A345DBF5_9BURK</name>
<feature type="binding site" evidence="12">
    <location>
        <begin position="224"/>
        <end position="229"/>
    </location>
    <ligand>
        <name>CTP</name>
        <dbReference type="ChEBI" id="CHEBI:37563"/>
        <note>allosteric inhibitor</note>
    </ligand>
</feature>
<dbReference type="GO" id="GO:0046872">
    <property type="term" value="F:metal ion binding"/>
    <property type="evidence" value="ECO:0007669"/>
    <property type="project" value="UniProtKB-KW"/>
</dbReference>
<dbReference type="AlphaFoldDB" id="A0A345DBF5"/>
<dbReference type="InterPro" id="IPR017456">
    <property type="entry name" value="CTP_synthase_N"/>
</dbReference>
<dbReference type="SUPFAM" id="SSF52540">
    <property type="entry name" value="P-loop containing nucleoside triphosphate hydrolases"/>
    <property type="match status" value="1"/>
</dbReference>
<feature type="binding site" evidence="12">
    <location>
        <position position="509"/>
    </location>
    <ligand>
        <name>L-glutamine</name>
        <dbReference type="ChEBI" id="CHEBI:58359"/>
    </ligand>
</feature>
<dbReference type="EMBL" id="CP031124">
    <property type="protein sequence ID" value="AXF85693.1"/>
    <property type="molecule type" value="Genomic_DNA"/>
</dbReference>
<dbReference type="Pfam" id="PF06418">
    <property type="entry name" value="CTP_synth_N"/>
    <property type="match status" value="1"/>
</dbReference>
<feature type="active site" evidence="12">
    <location>
        <position position="558"/>
    </location>
</feature>
<dbReference type="GO" id="GO:0005524">
    <property type="term" value="F:ATP binding"/>
    <property type="evidence" value="ECO:0007669"/>
    <property type="project" value="UniProtKB-KW"/>
</dbReference>
<evidence type="ECO:0000256" key="2">
    <source>
        <dbReference type="ARBA" id="ARBA00007533"/>
    </source>
</evidence>
<comment type="activity regulation">
    <text evidence="12">Allosterically activated by GTP, when glutamine is the substrate; GTP has no effect on the reaction when ammonia is the substrate. The allosteric effector GTP functions by stabilizing the protein conformation that binds the tetrahedral intermediate(s) formed during glutamine hydrolysis. Inhibited by the product CTP, via allosteric rather than competitive inhibition.</text>
</comment>
<dbReference type="Gene3D" id="3.40.50.880">
    <property type="match status" value="1"/>
</dbReference>
<evidence type="ECO:0000256" key="11">
    <source>
        <dbReference type="ARBA" id="ARBA00059148"/>
    </source>
</evidence>
<organism evidence="15 16">
    <name type="scientific">Ephemeroptericola cinctiostellae</name>
    <dbReference type="NCBI Taxonomy" id="2268024"/>
    <lineage>
        <taxon>Bacteria</taxon>
        <taxon>Pseudomonadati</taxon>
        <taxon>Pseudomonadota</taxon>
        <taxon>Betaproteobacteria</taxon>
        <taxon>Burkholderiales</taxon>
        <taxon>Burkholderiaceae</taxon>
        <taxon>Ephemeroptericola</taxon>
    </lineage>
</organism>
<evidence type="ECO:0000256" key="4">
    <source>
        <dbReference type="ARBA" id="ARBA00022723"/>
    </source>
</evidence>
<comment type="pathway">
    <text evidence="1 12">Pyrimidine metabolism; CTP biosynthesis via de novo pathway; CTP from UDP: step 2/2.</text>
</comment>
<feature type="binding site" evidence="12">
    <location>
        <begin position="420"/>
        <end position="423"/>
    </location>
    <ligand>
        <name>L-glutamine</name>
        <dbReference type="ChEBI" id="CHEBI:58359"/>
    </ligand>
</feature>
<evidence type="ECO:0000259" key="14">
    <source>
        <dbReference type="Pfam" id="PF06418"/>
    </source>
</evidence>
<dbReference type="InterPro" id="IPR004468">
    <property type="entry name" value="CTP_synthase"/>
</dbReference>
<feature type="binding site" evidence="12">
    <location>
        <position position="104"/>
    </location>
    <ligand>
        <name>ATP</name>
        <dbReference type="ChEBI" id="CHEBI:30616"/>
    </ligand>
</feature>
<dbReference type="NCBIfam" id="TIGR00337">
    <property type="entry name" value="PyrG"/>
    <property type="match status" value="1"/>
</dbReference>
<feature type="region of interest" description="Amidoligase domain" evidence="12">
    <location>
        <begin position="1"/>
        <end position="303"/>
    </location>
</feature>
<dbReference type="FunFam" id="3.40.50.880:FF:000002">
    <property type="entry name" value="CTP synthase"/>
    <property type="match status" value="1"/>
</dbReference>
<dbReference type="Pfam" id="PF00117">
    <property type="entry name" value="GATase"/>
    <property type="match status" value="1"/>
</dbReference>
<comment type="function">
    <text evidence="11 12">Catalyzes the ATP-dependent amination of UTP to CTP with either L-glutamine or ammonia as the source of nitrogen. Regulates intracellular CTP levels through interactions with the four ribonucleotide triphosphates.</text>
</comment>
<dbReference type="GO" id="GO:0044210">
    <property type="term" value="P:'de novo' CTP biosynthetic process"/>
    <property type="evidence" value="ECO:0007669"/>
    <property type="project" value="UniProtKB-UniRule"/>
</dbReference>
<accession>A0A345DBF5</accession>
<feature type="binding site" evidence="12">
    <location>
        <position position="46"/>
    </location>
    <ligand>
        <name>UTP</name>
        <dbReference type="ChEBI" id="CHEBI:46398"/>
    </ligand>
</feature>
<evidence type="ECO:0000256" key="12">
    <source>
        <dbReference type="HAMAP-Rule" id="MF_01227"/>
    </source>
</evidence>
<evidence type="ECO:0000256" key="1">
    <source>
        <dbReference type="ARBA" id="ARBA00005171"/>
    </source>
</evidence>
<feature type="active site" description="Nucleophile; for glutamine hydrolysis" evidence="12">
    <location>
        <position position="419"/>
    </location>
</feature>
<comment type="miscellaneous">
    <text evidence="12">CTPSs have evolved a hybrid strategy for distinguishing between UTP and CTP. The overlapping regions of the product feedback inhibitory and substrate sites recognize a common feature in both compounds, the triphosphate moiety. To differentiate isosteric substrate and product pyrimidine rings, an additional pocket far from the expected kinase/ligase catalytic site, specifically recognizes the cytosine and ribose portions of the product inhibitor.</text>
</comment>
<feature type="binding site" evidence="12">
    <location>
        <position position="443"/>
    </location>
    <ligand>
        <name>L-glutamine</name>
        <dbReference type="ChEBI" id="CHEBI:58359"/>
    </ligand>
</feature>
<comment type="subunit">
    <text evidence="12">Homotetramer.</text>
</comment>
<dbReference type="InterPro" id="IPR027417">
    <property type="entry name" value="P-loop_NTPase"/>
</dbReference>
<dbReference type="FunFam" id="3.40.50.300:FF:000009">
    <property type="entry name" value="CTP synthase"/>
    <property type="match status" value="1"/>
</dbReference>
<dbReference type="PROSITE" id="PS51273">
    <property type="entry name" value="GATASE_TYPE_1"/>
    <property type="match status" value="1"/>
</dbReference>
<feature type="binding site" evidence="12">
    <location>
        <position position="177"/>
    </location>
    <ligand>
        <name>Mg(2+)</name>
        <dbReference type="ChEBI" id="CHEBI:18420"/>
    </ligand>
</feature>
<keyword evidence="7 12" id="KW-0460">Magnesium</keyword>
<dbReference type="NCBIfam" id="NF003792">
    <property type="entry name" value="PRK05380.1"/>
    <property type="match status" value="1"/>
</dbReference>
<comment type="caution">
    <text evidence="12">Lacks conserved residue(s) required for the propagation of feature annotation.</text>
</comment>
<dbReference type="PANTHER" id="PTHR11550">
    <property type="entry name" value="CTP SYNTHASE"/>
    <property type="match status" value="1"/>
</dbReference>
<comment type="catalytic activity">
    <reaction evidence="12">
        <text>L-glutamine + H2O = L-glutamate + NH4(+)</text>
        <dbReference type="Rhea" id="RHEA:15889"/>
        <dbReference type="ChEBI" id="CHEBI:15377"/>
        <dbReference type="ChEBI" id="CHEBI:28938"/>
        <dbReference type="ChEBI" id="CHEBI:29985"/>
        <dbReference type="ChEBI" id="CHEBI:58359"/>
    </reaction>
</comment>
<sequence length="583" mass="64031">MDGLSHKQCHFLKKTKPFTGIISLSICGNSGDKMTKYVFVTGGVVSSLGKGIAAASLAALLESRGLKVTMLKLDPYINVDPGTMSPIQHGEVFVTEDGAETDLDLGHYERFISAKMRKSNNFTTGQIYESVLRKERRGEYLGKTVQVIPHITNEIQLFIERGAAASNNGQTDVAIVEIGGTVGDIESLPFLESVRQMSLRMGRGNSAFVHLTLVPFIAGAGELKTKPTQHSVQKLREIGIIPHALLCRADRMIPEDERAKISMFSNIPANAVVSVCDVDTIYKVPHLLFEQGLDQVICDELRLDVPPANVALWDKLVAALENPKHEVTIGMVGKYMDLTESYKSLIEALRHAGIHNETQVNIEYIDSEDFENNEAEVEKQLSKLDGILVPGGFGKRGTEGKIRAVQYARENKVPYLGICLGMQLAVIEFARHVAGLAKANSTEFEPNGSQPVVALITEWMGKDGSLQKRDEASDLGGTMRLGAQSCPVKAGTMAYDIYGATVTERHRHRYEVNTQFTPQLESAGMVISARTPTEQLPEMMELPKAVHPWFVGVQFHPEFTSTPRDGHPLFSAFVQATLQSQVI</sequence>
<dbReference type="InterPro" id="IPR029062">
    <property type="entry name" value="Class_I_gatase-like"/>
</dbReference>
<dbReference type="CDD" id="cd03113">
    <property type="entry name" value="CTPS_N"/>
    <property type="match status" value="1"/>
</dbReference>
<keyword evidence="5 12" id="KW-0547">Nucleotide-binding</keyword>
<evidence type="ECO:0000313" key="15">
    <source>
        <dbReference type="EMBL" id="AXF85693.1"/>
    </source>
</evidence>
<keyword evidence="6 12" id="KW-0067">ATP-binding</keyword>
<keyword evidence="16" id="KW-1185">Reference proteome</keyword>
<dbReference type="Gene3D" id="3.40.50.300">
    <property type="entry name" value="P-loop containing nucleotide triphosphate hydrolases"/>
    <property type="match status" value="1"/>
</dbReference>
<feature type="domain" description="CTP synthase N-terminal" evidence="14">
    <location>
        <begin position="36"/>
        <end position="303"/>
    </location>
</feature>
<evidence type="ECO:0000256" key="10">
    <source>
        <dbReference type="ARBA" id="ARBA00047781"/>
    </source>
</evidence>
<keyword evidence="8 12" id="KW-0315">Glutamine amidotransferase</keyword>
<dbReference type="PANTHER" id="PTHR11550:SF0">
    <property type="entry name" value="CTP SYNTHASE-RELATED"/>
    <property type="match status" value="1"/>
</dbReference>